<proteinExistence type="predicted"/>
<dbReference type="Proteomes" id="UP000694421">
    <property type="component" value="Unplaced"/>
</dbReference>
<dbReference type="PROSITE" id="PS00649">
    <property type="entry name" value="G_PROTEIN_RECEP_F2_1"/>
    <property type="match status" value="1"/>
</dbReference>
<organism evidence="2 3">
    <name type="scientific">Salvator merianae</name>
    <name type="common">Argentine black and white tegu</name>
    <name type="synonym">Tupinambis merianae</name>
    <dbReference type="NCBI Taxonomy" id="96440"/>
    <lineage>
        <taxon>Eukaryota</taxon>
        <taxon>Metazoa</taxon>
        <taxon>Chordata</taxon>
        <taxon>Craniata</taxon>
        <taxon>Vertebrata</taxon>
        <taxon>Euteleostomi</taxon>
        <taxon>Lepidosauria</taxon>
        <taxon>Squamata</taxon>
        <taxon>Bifurcata</taxon>
        <taxon>Unidentata</taxon>
        <taxon>Episquamata</taxon>
        <taxon>Laterata</taxon>
        <taxon>Teiioidea</taxon>
        <taxon>Teiidae</taxon>
        <taxon>Salvator</taxon>
    </lineage>
</organism>
<dbReference type="GO" id="GO:0045777">
    <property type="term" value="P:positive regulation of blood pressure"/>
    <property type="evidence" value="ECO:0007669"/>
    <property type="project" value="TreeGrafter"/>
</dbReference>
<dbReference type="InterPro" id="IPR017983">
    <property type="entry name" value="GPCR_2_secretin-like_CS"/>
</dbReference>
<evidence type="ECO:0000313" key="2">
    <source>
        <dbReference type="Ensembl" id="ENSSMRP00000006577.1"/>
    </source>
</evidence>
<keyword evidence="3" id="KW-1185">Reference proteome</keyword>
<dbReference type="InterPro" id="IPR036445">
    <property type="entry name" value="GPCR_2_extracell_dom_sf"/>
</dbReference>
<dbReference type="Ensembl" id="ENSSMRT00000007716.1">
    <property type="protein sequence ID" value="ENSSMRP00000006577.1"/>
    <property type="gene ID" value="ENSSMRG00000005274.1"/>
</dbReference>
<dbReference type="PANTHER" id="PTHR45620">
    <property type="entry name" value="PDF RECEPTOR-LIKE PROTEIN-RELATED"/>
    <property type="match status" value="1"/>
</dbReference>
<dbReference type="AlphaFoldDB" id="A0A8D0BCR1"/>
<dbReference type="SMART" id="SM00008">
    <property type="entry name" value="HormR"/>
    <property type="match status" value="1"/>
</dbReference>
<dbReference type="SUPFAM" id="SSF111418">
    <property type="entry name" value="Hormone receptor domain"/>
    <property type="match status" value="1"/>
</dbReference>
<dbReference type="PROSITE" id="PS50227">
    <property type="entry name" value="G_PROTEIN_RECEP_F2_3"/>
    <property type="match status" value="1"/>
</dbReference>
<dbReference type="InterPro" id="IPR001879">
    <property type="entry name" value="GPCR_2_extracellular_dom"/>
</dbReference>
<dbReference type="GO" id="GO:0005886">
    <property type="term" value="C:plasma membrane"/>
    <property type="evidence" value="ECO:0007669"/>
    <property type="project" value="TreeGrafter"/>
</dbReference>
<dbReference type="Pfam" id="PF02793">
    <property type="entry name" value="HRM"/>
    <property type="match status" value="1"/>
</dbReference>
<dbReference type="GeneTree" id="ENSGT00940000161009"/>
<name>A0A8D0BCR1_SALMN</name>
<dbReference type="GO" id="GO:0004967">
    <property type="term" value="F:glucagon receptor activity"/>
    <property type="evidence" value="ECO:0007669"/>
    <property type="project" value="TreeGrafter"/>
</dbReference>
<reference evidence="2" key="2">
    <citation type="submission" date="2025-09" db="UniProtKB">
        <authorList>
            <consortium name="Ensembl"/>
        </authorList>
    </citation>
    <scope>IDENTIFICATION</scope>
</reference>
<evidence type="ECO:0000313" key="3">
    <source>
        <dbReference type="Proteomes" id="UP000694421"/>
    </source>
</evidence>
<feature type="domain" description="G-protein coupled receptors family 2 profile 1" evidence="1">
    <location>
        <begin position="43"/>
        <end position="126"/>
    </location>
</feature>
<dbReference type="GO" id="GO:0007189">
    <property type="term" value="P:adenylate cyclase-activating G protein-coupled receptor signaling pathway"/>
    <property type="evidence" value="ECO:0007669"/>
    <property type="project" value="TreeGrafter"/>
</dbReference>
<sequence length="167" mass="19580">LPYRPARLFEIDLARLRRGFLFFQKSQFSFPSLKQQWEEYRLQCLEYLREAPPLAPEGKFCNRTFDNYVCWPDGIPGTYVNMSCPWYLPTAVPGKVYRFCTLEGTWLLEENSTNPWRNISECMAPDETSALYKELYSLEPFHLLYPSCCICFHKGLCNNLDVQDSSS</sequence>
<dbReference type="Gene3D" id="4.10.1240.10">
    <property type="entry name" value="GPCR, family 2, extracellular hormone receptor domain"/>
    <property type="match status" value="1"/>
</dbReference>
<accession>A0A8D0BCR1</accession>
<dbReference type="PANTHER" id="PTHR45620:SF25">
    <property type="entry name" value="GLUCAGON-LIKE PEPTIDE 1 RECEPTOR"/>
    <property type="match status" value="1"/>
</dbReference>
<protein>
    <recommendedName>
        <fullName evidence="1">G-protein coupled receptors family 2 profile 1 domain-containing protein</fullName>
    </recommendedName>
</protein>
<reference evidence="2" key="1">
    <citation type="submission" date="2025-08" db="UniProtKB">
        <authorList>
            <consortium name="Ensembl"/>
        </authorList>
    </citation>
    <scope>IDENTIFICATION</scope>
</reference>
<evidence type="ECO:0000259" key="1">
    <source>
        <dbReference type="PROSITE" id="PS50227"/>
    </source>
</evidence>
<dbReference type="InterPro" id="IPR050332">
    <property type="entry name" value="GPCR_2"/>
</dbReference>
<dbReference type="GO" id="GO:0044508">
    <property type="term" value="F:glucagon-like peptide 1 receptor activity"/>
    <property type="evidence" value="ECO:0007669"/>
    <property type="project" value="TreeGrafter"/>
</dbReference>
<dbReference type="GO" id="GO:0017046">
    <property type="term" value="F:peptide hormone binding"/>
    <property type="evidence" value="ECO:0007669"/>
    <property type="project" value="TreeGrafter"/>
</dbReference>